<evidence type="ECO:0000256" key="2">
    <source>
        <dbReference type="ARBA" id="ARBA00022694"/>
    </source>
</evidence>
<feature type="compositionally biased region" description="Polar residues" evidence="4">
    <location>
        <begin position="403"/>
        <end position="430"/>
    </location>
</feature>
<dbReference type="KEGG" id="crg:105340467"/>
<feature type="domain" description="Pseudouridine synthase I TruA alpha/beta" evidence="5">
    <location>
        <begin position="745"/>
        <end position="856"/>
    </location>
</feature>
<dbReference type="GO" id="GO:0031119">
    <property type="term" value="P:tRNA pseudouridine synthesis"/>
    <property type="evidence" value="ECO:0007669"/>
    <property type="project" value="TreeGrafter"/>
</dbReference>
<protein>
    <recommendedName>
        <fullName evidence="5">Pseudouridine synthase I TruA alpha/beta domain-containing protein</fullName>
    </recommendedName>
</protein>
<dbReference type="OrthoDB" id="25767at2759"/>
<evidence type="ECO:0000259" key="5">
    <source>
        <dbReference type="Pfam" id="PF01416"/>
    </source>
</evidence>
<dbReference type="FunFam" id="3.30.70.580:FF:000007">
    <property type="entry name" value="tRNA pseudouridine synthase"/>
    <property type="match status" value="1"/>
</dbReference>
<dbReference type="Gene3D" id="3.30.70.660">
    <property type="entry name" value="Pseudouridine synthase I, catalytic domain, C-terminal subdomain"/>
    <property type="match status" value="1"/>
</dbReference>
<dbReference type="SUPFAM" id="SSF55120">
    <property type="entry name" value="Pseudouridine synthase"/>
    <property type="match status" value="1"/>
</dbReference>
<organism evidence="6 7">
    <name type="scientific">Magallana gigas</name>
    <name type="common">Pacific oyster</name>
    <name type="synonym">Crassostrea gigas</name>
    <dbReference type="NCBI Taxonomy" id="29159"/>
    <lineage>
        <taxon>Eukaryota</taxon>
        <taxon>Metazoa</taxon>
        <taxon>Spiralia</taxon>
        <taxon>Lophotrochozoa</taxon>
        <taxon>Mollusca</taxon>
        <taxon>Bivalvia</taxon>
        <taxon>Autobranchia</taxon>
        <taxon>Pteriomorphia</taxon>
        <taxon>Ostreida</taxon>
        <taxon>Ostreoidea</taxon>
        <taxon>Ostreidae</taxon>
        <taxon>Magallana</taxon>
    </lineage>
</organism>
<keyword evidence="2" id="KW-0819">tRNA processing</keyword>
<sequence>MAAPETDVPNLLGEKSTPAKIEELSREASPSSNFSNQDNENLAEKCTELLQGSESDKSQAAIPSLLTSKLLPDPSIMPEERQSIVKGNISEKLLPDQCVLPEEPRPPWKGTLVQCAKLWSYLSGISTFERANMLRKGREVHKIYVDVIKGKTFLDDQFSYTEFGRMVLQNGTIRAGRAKNAKQIVVARETLYCSGSGACKRACGGYGECIAGCEKTKMRGHKCSYRVKLTMRLGYVNHWFVEVLGDHDQFGSINDSVPTPSSLSPSIQKGENGDGSLNSDLNKMHTKTSSANTSHRLNSPADSYVTMVPQGTIAMPNSLPNNFHSVLPNTIYTTPSMNLPVNLPVLTQQAIIPSQNLPLFMTAGTNIQRDSAYMGMVMSEFSQQDVPLPLVKMKKEPMDNGYDKTSPTDSSESNSLDSFHSNTQRMSVSSRAKARKKFTPYQLINTSLKENQTKQDLADSTTLCNSDHQSVHRNGNQRGTSETRVRRELRDLVAKRELDRCLGVQTNQNDEEISDSLRQLISEGEIENGYTYIWDEDLTMENGKADKDLMTRVRQLESHVKQLRNVVLKGQGEGQVKKKAKGREFDFKKYNTRHIALKILYLGWDYQGFAAQEDTDKTIETALFEALLKTKLIESRETSNYHRCGRTDKGVSAFGQVISIDVRSNLLEGTGVKVREDGTAHERPGDKTSELRYCFLLNKVLPPEIRCLAWAAVDPKFSARFDCKKRTYKYFFPKGNLNIQMMQEAVDKLIGEHDYRNFCKMDVGNGVVNYTRKIVSAEISAVDEGEEGYQLCELTIVGLAFLWHQIRCIVALLFMIGQGKERPEIIDDLLDVEKNPRKPQYNMASELPLNLFDAEFAADVEWTYEADWHEENIKHLQQIWAQHIIRASMIRKMLEDMDKAKVETDSDIAPWADLSGPVCSQADWIVPSKGKIHKPLLERQLCDSLEDRMEHYAKRRKISTTPSTEET</sequence>
<dbReference type="PANTHER" id="PTHR11142:SF5">
    <property type="entry name" value="TRNA PSEUDOURIDINE(38_39) SYNTHASE"/>
    <property type="match status" value="1"/>
</dbReference>
<dbReference type="InterPro" id="IPR001406">
    <property type="entry name" value="PsdUridine_synth_TruA"/>
</dbReference>
<dbReference type="OMA" id="KGVKVCC"/>
<dbReference type="GeneID" id="105340467"/>
<feature type="region of interest" description="Disordered" evidence="4">
    <location>
        <begin position="255"/>
        <end position="301"/>
    </location>
</feature>
<dbReference type="InterPro" id="IPR020094">
    <property type="entry name" value="TruA/RsuA/RluB/E/F_N"/>
</dbReference>
<dbReference type="NCBIfam" id="TIGR00071">
    <property type="entry name" value="hisT_truA"/>
    <property type="match status" value="1"/>
</dbReference>
<dbReference type="GO" id="GO:0003723">
    <property type="term" value="F:RNA binding"/>
    <property type="evidence" value="ECO:0007669"/>
    <property type="project" value="InterPro"/>
</dbReference>
<dbReference type="InterPro" id="IPR020103">
    <property type="entry name" value="PsdUridine_synth_cat_dom_sf"/>
</dbReference>
<dbReference type="GO" id="GO:0005634">
    <property type="term" value="C:nucleus"/>
    <property type="evidence" value="ECO:0007669"/>
    <property type="project" value="TreeGrafter"/>
</dbReference>
<dbReference type="EnsemblMetazoa" id="G21755.1">
    <property type="protein sequence ID" value="G21755.1:cds"/>
    <property type="gene ID" value="G21755"/>
</dbReference>
<reference evidence="6" key="1">
    <citation type="submission" date="2022-08" db="UniProtKB">
        <authorList>
            <consortium name="EnsemblMetazoa"/>
        </authorList>
    </citation>
    <scope>IDENTIFICATION</scope>
    <source>
        <strain evidence="6">05x7-T-G4-1.051#20</strain>
    </source>
</reference>
<dbReference type="InterPro" id="IPR041707">
    <property type="entry name" value="Pus3-like"/>
</dbReference>
<dbReference type="AlphaFoldDB" id="A0A8W8JZG3"/>
<keyword evidence="7" id="KW-1185">Reference proteome</keyword>
<dbReference type="GO" id="GO:1990481">
    <property type="term" value="P:mRNA pseudouridine synthesis"/>
    <property type="evidence" value="ECO:0007669"/>
    <property type="project" value="TreeGrafter"/>
</dbReference>
<feature type="region of interest" description="Disordered" evidence="4">
    <location>
        <begin position="1"/>
        <end position="48"/>
    </location>
</feature>
<feature type="compositionally biased region" description="Polar residues" evidence="4">
    <location>
        <begin position="28"/>
        <end position="40"/>
    </location>
</feature>
<feature type="region of interest" description="Disordered" evidence="4">
    <location>
        <begin position="395"/>
        <end position="484"/>
    </location>
</feature>
<dbReference type="Proteomes" id="UP000005408">
    <property type="component" value="Unassembled WGS sequence"/>
</dbReference>
<proteinExistence type="inferred from homology"/>
<dbReference type="InterPro" id="IPR020095">
    <property type="entry name" value="PsdUridine_synth_TruA_C"/>
</dbReference>
<dbReference type="InterPro" id="IPR020097">
    <property type="entry name" value="PsdUridine_synth_TruA_a/b_dom"/>
</dbReference>
<accession>A0A8W8JZG3</accession>
<dbReference type="Pfam" id="PF01416">
    <property type="entry name" value="PseudoU_synth_1"/>
    <property type="match status" value="1"/>
</dbReference>
<dbReference type="Gene3D" id="3.30.70.580">
    <property type="entry name" value="Pseudouridine synthase I, catalytic domain, N-terminal subdomain"/>
    <property type="match status" value="1"/>
</dbReference>
<dbReference type="PANTHER" id="PTHR11142">
    <property type="entry name" value="PSEUDOURIDYLATE SYNTHASE"/>
    <property type="match status" value="1"/>
</dbReference>
<evidence type="ECO:0000256" key="1">
    <source>
        <dbReference type="ARBA" id="ARBA00009375"/>
    </source>
</evidence>
<evidence type="ECO:0000256" key="3">
    <source>
        <dbReference type="ARBA" id="ARBA00023235"/>
    </source>
</evidence>
<dbReference type="RefSeq" id="XP_011444818.2">
    <property type="nucleotide sequence ID" value="XM_011446516.4"/>
</dbReference>
<dbReference type="GO" id="GO:0005737">
    <property type="term" value="C:cytoplasm"/>
    <property type="evidence" value="ECO:0007669"/>
    <property type="project" value="TreeGrafter"/>
</dbReference>
<evidence type="ECO:0000256" key="4">
    <source>
        <dbReference type="SAM" id="MobiDB-lite"/>
    </source>
</evidence>
<name>A0A8W8JZG3_MAGGI</name>
<dbReference type="HAMAP" id="MF_00171">
    <property type="entry name" value="TruA"/>
    <property type="match status" value="1"/>
</dbReference>
<evidence type="ECO:0000313" key="7">
    <source>
        <dbReference type="Proteomes" id="UP000005408"/>
    </source>
</evidence>
<keyword evidence="3" id="KW-0413">Isomerase</keyword>
<dbReference type="CDD" id="cd02569">
    <property type="entry name" value="PseudoU_synth_ScPus3"/>
    <property type="match status" value="1"/>
</dbReference>
<feature type="compositionally biased region" description="Polar residues" evidence="4">
    <location>
        <begin position="458"/>
        <end position="480"/>
    </location>
</feature>
<evidence type="ECO:0000313" key="6">
    <source>
        <dbReference type="EnsemblMetazoa" id="G21755.1:cds"/>
    </source>
</evidence>
<comment type="similarity">
    <text evidence="1">Belongs to the tRNA pseudouridine synthase TruA family.</text>
</comment>
<dbReference type="GO" id="GO:0009982">
    <property type="term" value="F:pseudouridine synthase activity"/>
    <property type="evidence" value="ECO:0007669"/>
    <property type="project" value="InterPro"/>
</dbReference>